<feature type="transmembrane region" description="Helical" evidence="9">
    <location>
        <begin position="295"/>
        <end position="317"/>
    </location>
</feature>
<comment type="similarity">
    <text evidence="8">Belongs to the G-protein coupled receptor 1 family.</text>
</comment>
<dbReference type="GO" id="GO:0016020">
    <property type="term" value="C:membrane"/>
    <property type="evidence" value="ECO:0007669"/>
    <property type="project" value="UniProtKB-SubCell"/>
</dbReference>
<evidence type="ECO:0000256" key="1">
    <source>
        <dbReference type="ARBA" id="ARBA00004141"/>
    </source>
</evidence>
<feature type="transmembrane region" description="Helical" evidence="9">
    <location>
        <begin position="153"/>
        <end position="172"/>
    </location>
</feature>
<feature type="transmembrane region" description="Helical" evidence="9">
    <location>
        <begin position="68"/>
        <end position="86"/>
    </location>
</feature>
<keyword evidence="4 8" id="KW-0297">G-protein coupled receptor</keyword>
<dbReference type="InterPro" id="IPR017452">
    <property type="entry name" value="GPCR_Rhodpsn_7TM"/>
</dbReference>
<proteinExistence type="inferred from homology"/>
<keyword evidence="3 9" id="KW-1133">Transmembrane helix</keyword>
<accession>A0A6P8IF99</accession>
<dbReference type="PROSITE" id="PS50262">
    <property type="entry name" value="G_PROTEIN_RECEP_F1_2"/>
    <property type="match status" value="1"/>
</dbReference>
<keyword evidence="5 9" id="KW-0472">Membrane</keyword>
<protein>
    <submittedName>
        <fullName evidence="12">Prolactin-releasing peptide receptor-like</fullName>
    </submittedName>
</protein>
<feature type="transmembrane region" description="Helical" evidence="9">
    <location>
        <begin position="253"/>
        <end position="275"/>
    </location>
</feature>
<evidence type="ECO:0000256" key="8">
    <source>
        <dbReference type="RuleBase" id="RU000688"/>
    </source>
</evidence>
<keyword evidence="7 8" id="KW-0807">Transducer</keyword>
<dbReference type="CDD" id="cd00637">
    <property type="entry name" value="7tm_classA_rhodopsin-like"/>
    <property type="match status" value="1"/>
</dbReference>
<keyword evidence="11" id="KW-1185">Reference proteome</keyword>
<gene>
    <name evidence="12" type="primary">LOC116300640</name>
</gene>
<organism evidence="11 12">
    <name type="scientific">Actinia tenebrosa</name>
    <name type="common">Australian red waratah sea anemone</name>
    <dbReference type="NCBI Taxonomy" id="6105"/>
    <lineage>
        <taxon>Eukaryota</taxon>
        <taxon>Metazoa</taxon>
        <taxon>Cnidaria</taxon>
        <taxon>Anthozoa</taxon>
        <taxon>Hexacorallia</taxon>
        <taxon>Actiniaria</taxon>
        <taxon>Actiniidae</taxon>
        <taxon>Actinia</taxon>
    </lineage>
</organism>
<dbReference type="PROSITE" id="PS00237">
    <property type="entry name" value="G_PROTEIN_RECEP_F1_1"/>
    <property type="match status" value="1"/>
</dbReference>
<dbReference type="PANTHER" id="PTHR24243:SF208">
    <property type="entry name" value="PYROKININ-1 RECEPTOR"/>
    <property type="match status" value="1"/>
</dbReference>
<feature type="transmembrane region" description="Helical" evidence="9">
    <location>
        <begin position="200"/>
        <end position="225"/>
    </location>
</feature>
<reference evidence="12" key="1">
    <citation type="submission" date="2025-08" db="UniProtKB">
        <authorList>
            <consortium name="RefSeq"/>
        </authorList>
    </citation>
    <scope>IDENTIFICATION</scope>
    <source>
        <tissue evidence="12">Tentacle</tissue>
    </source>
</reference>
<evidence type="ECO:0000256" key="7">
    <source>
        <dbReference type="ARBA" id="ARBA00023224"/>
    </source>
</evidence>
<dbReference type="SMART" id="SM01381">
    <property type="entry name" value="7TM_GPCR_Srsx"/>
    <property type="match status" value="1"/>
</dbReference>
<evidence type="ECO:0000256" key="6">
    <source>
        <dbReference type="ARBA" id="ARBA00023170"/>
    </source>
</evidence>
<dbReference type="Gene3D" id="1.20.1070.10">
    <property type="entry name" value="Rhodopsin 7-helix transmembrane proteins"/>
    <property type="match status" value="1"/>
</dbReference>
<feature type="unsure residue" description="I or L" evidence="12">
    <location>
        <position position="78"/>
    </location>
</feature>
<dbReference type="InterPro" id="IPR000276">
    <property type="entry name" value="GPCR_Rhodpsn"/>
</dbReference>
<evidence type="ECO:0000256" key="9">
    <source>
        <dbReference type="SAM" id="Phobius"/>
    </source>
</evidence>
<name>A0A6P8IF99_ACTTE</name>
<evidence type="ECO:0000256" key="5">
    <source>
        <dbReference type="ARBA" id="ARBA00023136"/>
    </source>
</evidence>
<feature type="transmembrane region" description="Helical" evidence="9">
    <location>
        <begin position="122"/>
        <end position="141"/>
    </location>
</feature>
<evidence type="ECO:0000256" key="4">
    <source>
        <dbReference type="ARBA" id="ARBA00023040"/>
    </source>
</evidence>
<comment type="subcellular location">
    <subcellularLocation>
        <location evidence="1">Membrane</location>
        <topology evidence="1">Multi-pass membrane protein</topology>
    </subcellularLocation>
</comment>
<evidence type="ECO:0000256" key="3">
    <source>
        <dbReference type="ARBA" id="ARBA00022989"/>
    </source>
</evidence>
<keyword evidence="2 8" id="KW-0812">Transmembrane</keyword>
<keyword evidence="6 8" id="KW-0675">Receptor</keyword>
<dbReference type="Pfam" id="PF00001">
    <property type="entry name" value="7tm_1"/>
    <property type="match status" value="1"/>
</dbReference>
<feature type="transmembrane region" description="Helical" evidence="9">
    <location>
        <begin position="36"/>
        <end position="56"/>
    </location>
</feature>
<evidence type="ECO:0000256" key="2">
    <source>
        <dbReference type="ARBA" id="ARBA00022692"/>
    </source>
</evidence>
<sequence>MLPVNSTSLVSLANRTVALQCTAVLSTQTERLGATLANVIVMLLALVGNSLILIVVVSSKSMKNTTDIFIANMALSDLIFPLLVIPRRIVEIYFGDRRWLISGTAGLVLCKLVFFLQDLSTAVSIFSLILITIDRFYAIVLPLKRFLMTKRSCILIASLTWVLGIVIHGVYFESFSVATHDNRLHCFIQWDPKGLTYESYYISVFICFALAPFILMAVAYSFIFVRLKGQQRRIGVSLSEPQNTQRSMRQRKVFYLSFAIVISFAIAWTPLNTVVFLDLFIKDYSSEEKCSWNTFLFIGVFLAYASSAVNPFIIFLFSSKFRVASREIVRRIGRHYVQRSNQVTNITNIELQ</sequence>
<dbReference type="OrthoDB" id="10036964at2759"/>
<dbReference type="GO" id="GO:0004930">
    <property type="term" value="F:G protein-coupled receptor activity"/>
    <property type="evidence" value="ECO:0007669"/>
    <property type="project" value="UniProtKB-KW"/>
</dbReference>
<evidence type="ECO:0000313" key="12">
    <source>
        <dbReference type="RefSeq" id="XP_031565402.1"/>
    </source>
</evidence>
<feature type="domain" description="G-protein coupled receptors family 1 profile" evidence="10">
    <location>
        <begin position="48"/>
        <end position="314"/>
    </location>
</feature>
<dbReference type="PANTHER" id="PTHR24243">
    <property type="entry name" value="G-PROTEIN COUPLED RECEPTOR"/>
    <property type="match status" value="1"/>
</dbReference>
<dbReference type="Proteomes" id="UP000515163">
    <property type="component" value="Unplaced"/>
</dbReference>
<evidence type="ECO:0000313" key="11">
    <source>
        <dbReference type="Proteomes" id="UP000515163"/>
    </source>
</evidence>
<dbReference type="KEGG" id="aten:116300640"/>
<dbReference type="InParanoid" id="A0A6P8IF99"/>
<evidence type="ECO:0000259" key="10">
    <source>
        <dbReference type="PROSITE" id="PS50262"/>
    </source>
</evidence>
<dbReference type="AlphaFoldDB" id="A0A6P8IF99"/>
<dbReference type="RefSeq" id="XP_031565402.1">
    <property type="nucleotide sequence ID" value="XM_031709542.1"/>
</dbReference>
<dbReference type="PRINTS" id="PR00237">
    <property type="entry name" value="GPCRRHODOPSN"/>
</dbReference>
<dbReference type="SUPFAM" id="SSF81321">
    <property type="entry name" value="Family A G protein-coupled receptor-like"/>
    <property type="match status" value="1"/>
</dbReference>